<reference evidence="9" key="1">
    <citation type="journal article" date="2019" name="Int. J. Syst. Evol. Microbiol.">
        <title>The Global Catalogue of Microorganisms (GCM) 10K type strain sequencing project: providing services to taxonomists for standard genome sequencing and annotation.</title>
        <authorList>
            <consortium name="The Broad Institute Genomics Platform"/>
            <consortium name="The Broad Institute Genome Sequencing Center for Infectious Disease"/>
            <person name="Wu L."/>
            <person name="Ma J."/>
        </authorList>
    </citation>
    <scope>NUCLEOTIDE SEQUENCE [LARGE SCALE GENOMIC DNA]</scope>
    <source>
        <strain evidence="9">CGMCC 4.7329</strain>
    </source>
</reference>
<evidence type="ECO:0000256" key="5">
    <source>
        <dbReference type="ARBA" id="ARBA00023118"/>
    </source>
</evidence>
<keyword evidence="3" id="KW-0347">Helicase</keyword>
<dbReference type="InterPro" id="IPR006483">
    <property type="entry name" value="CRISPR-assoc_Cas3_HD"/>
</dbReference>
<evidence type="ECO:0000256" key="1">
    <source>
        <dbReference type="ARBA" id="ARBA00022741"/>
    </source>
</evidence>
<feature type="domain" description="HD Cas3-type" evidence="7">
    <location>
        <begin position="748"/>
        <end position="932"/>
    </location>
</feature>
<evidence type="ECO:0000256" key="4">
    <source>
        <dbReference type="ARBA" id="ARBA00022840"/>
    </source>
</evidence>
<keyword evidence="2" id="KW-0378">Hydrolase</keyword>
<dbReference type="Pfam" id="PF22590">
    <property type="entry name" value="Cas3-like_C_2"/>
    <property type="match status" value="1"/>
</dbReference>
<feature type="region of interest" description="Disordered" evidence="6">
    <location>
        <begin position="812"/>
        <end position="837"/>
    </location>
</feature>
<evidence type="ECO:0000313" key="8">
    <source>
        <dbReference type="EMBL" id="GGO01143.1"/>
    </source>
</evidence>
<organism evidence="8 9">
    <name type="scientific">Nocardia rhizosphaerihabitans</name>
    <dbReference type="NCBI Taxonomy" id="1691570"/>
    <lineage>
        <taxon>Bacteria</taxon>
        <taxon>Bacillati</taxon>
        <taxon>Actinomycetota</taxon>
        <taxon>Actinomycetes</taxon>
        <taxon>Mycobacteriales</taxon>
        <taxon>Nocardiaceae</taxon>
        <taxon>Nocardia</taxon>
    </lineage>
</organism>
<accession>A0ABQ2L3C6</accession>
<sequence>MTNALSVDDFGAFFGELYTGREPFAWQARLLGDVVAGDWPDTLAAPTGAGKTSVIDIHVFALAVAIAQGTPLPPRRLAMIVDRRALVDDQHAHARDVAARLAAPQTPVLSAVAELLWQLRDRDGNARAGESPLLVGRIRGGLPSSQRWVDYPNAPAVLCATPEMWGSRLLFRGYGSSPRSWARAAGLLAIDSVAVIDEAHLSRQLLHTARRVSELAAVAEQTWEGPRPLRVVETTATPDSTSGRRVEVDDTDIDESPVLKAKLTRPKPVQLVAVSGWPRKPADTATTIVSETVGLLGDDTVGVFVNTVTTAVDVADRLRKHKVDGRELCVVLICGQLRTIDLERLTNDFPGIFSPAGCSEVDVIVSTQSLEVGADLDFRGIVTELATGSATAQRAGRVNRRGLRESGPVIVIGPETPPDAKTRSGPYAGEDLLHAWNWLTARALTTEGLAPWALREEANRPPTAASRRMLLQRPELGQAWHWARSSEQLAADPSLELWLSDDLDPDFGVGIAVRALPEDPADALDFLRAVGPRRHETFPVPIKTARTALSRLHKTHPEIARRTLRVRGKDVEALEWRRGEGTETTPVIRPGDFIVVDTDAPLFTAPGNRKWPPVVTLDMRAHPGNDVLEAPAELERELRSGEVIHRIELTASSKLLPEHAELRDRLDTLAELARDERDGAGKLLVAEWLESDLDRSPMALPAAKLLRDYPRMTDVIIQRDASDIATRVLVVDGRRAVDDEDTRQEWTANAHPVTLNAHQEDVARRAGALATALGLPADVVSALGEAALHHDDGKQDPRFQIRLGAKPGVLLAKSGANSTPQGVRRARDRSGLPPGWRHEQRSVVDAWDAIASSRALTARLIGTTHGHGRTSFPHSATELVGVDADERTTEIANMLFDEGGWDDLIERTERRYGVWVCAYLEAVLRAADGCVSAEGH</sequence>
<dbReference type="NCBIfam" id="TIGR02621">
    <property type="entry name" value="cas3_GSU0051"/>
    <property type="match status" value="1"/>
</dbReference>
<evidence type="ECO:0000256" key="2">
    <source>
        <dbReference type="ARBA" id="ARBA00022801"/>
    </source>
</evidence>
<dbReference type="EMBL" id="BMNE01000019">
    <property type="protein sequence ID" value="GGO01143.1"/>
    <property type="molecule type" value="Genomic_DNA"/>
</dbReference>
<evidence type="ECO:0000259" key="7">
    <source>
        <dbReference type="PROSITE" id="PS51643"/>
    </source>
</evidence>
<gene>
    <name evidence="8" type="ORF">GCM10011610_70710</name>
</gene>
<dbReference type="Proteomes" id="UP000658127">
    <property type="component" value="Unassembled WGS sequence"/>
</dbReference>
<keyword evidence="4" id="KW-0067">ATP-binding</keyword>
<evidence type="ECO:0000256" key="6">
    <source>
        <dbReference type="SAM" id="MobiDB-lite"/>
    </source>
</evidence>
<evidence type="ECO:0000256" key="3">
    <source>
        <dbReference type="ARBA" id="ARBA00022806"/>
    </source>
</evidence>
<comment type="caution">
    <text evidence="8">The sequence shown here is derived from an EMBL/GenBank/DDBJ whole genome shotgun (WGS) entry which is preliminary data.</text>
</comment>
<dbReference type="Gene3D" id="3.40.50.300">
    <property type="entry name" value="P-loop containing nucleotide triphosphate hydrolases"/>
    <property type="match status" value="2"/>
</dbReference>
<evidence type="ECO:0000313" key="9">
    <source>
        <dbReference type="Proteomes" id="UP000658127"/>
    </source>
</evidence>
<dbReference type="InterPro" id="IPR027417">
    <property type="entry name" value="P-loop_NTPase"/>
</dbReference>
<dbReference type="InterPro" id="IPR013444">
    <property type="entry name" value="Helicase_Cas3_CRISPR-ass_Anaes"/>
</dbReference>
<proteinExistence type="predicted"/>
<keyword evidence="9" id="KW-1185">Reference proteome</keyword>
<keyword evidence="5" id="KW-0051">Antiviral defense</keyword>
<dbReference type="RefSeq" id="WP_189034875.1">
    <property type="nucleotide sequence ID" value="NZ_BMNE01000019.1"/>
</dbReference>
<dbReference type="PROSITE" id="PS51643">
    <property type="entry name" value="HD_CAS3"/>
    <property type="match status" value="1"/>
</dbReference>
<dbReference type="SUPFAM" id="SSF52540">
    <property type="entry name" value="P-loop containing nucleoside triphosphate hydrolases"/>
    <property type="match status" value="1"/>
</dbReference>
<protein>
    <recommendedName>
        <fullName evidence="7">HD Cas3-type domain-containing protein</fullName>
    </recommendedName>
</protein>
<name>A0ABQ2L3C6_9NOCA</name>
<dbReference type="InterPro" id="IPR054712">
    <property type="entry name" value="Cas3-like_dom"/>
</dbReference>
<keyword evidence="1" id="KW-0547">Nucleotide-binding</keyword>